<accession>A0A4W5KQY7</accession>
<dbReference type="AlphaFoldDB" id="A0A4W5KQY7"/>
<protein>
    <submittedName>
        <fullName evidence="2">Uncharacterized protein</fullName>
    </submittedName>
</protein>
<name>A0A4W5KQY7_9TELE</name>
<reference evidence="2" key="2">
    <citation type="submission" date="2025-08" db="UniProtKB">
        <authorList>
            <consortium name="Ensembl"/>
        </authorList>
    </citation>
    <scope>IDENTIFICATION</scope>
</reference>
<evidence type="ECO:0000313" key="2">
    <source>
        <dbReference type="Ensembl" id="ENSHHUP00000012795.1"/>
    </source>
</evidence>
<feature type="region of interest" description="Disordered" evidence="1">
    <location>
        <begin position="1"/>
        <end position="44"/>
    </location>
</feature>
<keyword evidence="3" id="KW-1185">Reference proteome</keyword>
<organism evidence="2 3">
    <name type="scientific">Hucho hucho</name>
    <name type="common">huchen</name>
    <dbReference type="NCBI Taxonomy" id="62062"/>
    <lineage>
        <taxon>Eukaryota</taxon>
        <taxon>Metazoa</taxon>
        <taxon>Chordata</taxon>
        <taxon>Craniata</taxon>
        <taxon>Vertebrata</taxon>
        <taxon>Euteleostomi</taxon>
        <taxon>Actinopterygii</taxon>
        <taxon>Neopterygii</taxon>
        <taxon>Teleostei</taxon>
        <taxon>Protacanthopterygii</taxon>
        <taxon>Salmoniformes</taxon>
        <taxon>Salmonidae</taxon>
        <taxon>Salmoninae</taxon>
        <taxon>Hucho</taxon>
    </lineage>
</organism>
<evidence type="ECO:0000313" key="3">
    <source>
        <dbReference type="Proteomes" id="UP000314982"/>
    </source>
</evidence>
<dbReference type="STRING" id="62062.ENSHHUP00000012795"/>
<sequence>MPQNDVEGSSDPAAPVQNSSKAADGPVVKAAAASKTVSASMDVSEMKKLSEECKRLQAEMGKLTEENRQLKVRL</sequence>
<dbReference type="Proteomes" id="UP000314982">
    <property type="component" value="Unassembled WGS sequence"/>
</dbReference>
<evidence type="ECO:0000256" key="1">
    <source>
        <dbReference type="SAM" id="MobiDB-lite"/>
    </source>
</evidence>
<feature type="compositionally biased region" description="Low complexity" evidence="1">
    <location>
        <begin position="21"/>
        <end position="40"/>
    </location>
</feature>
<reference evidence="3" key="1">
    <citation type="submission" date="2018-06" db="EMBL/GenBank/DDBJ databases">
        <title>Genome assembly of Danube salmon.</title>
        <authorList>
            <person name="Macqueen D.J."/>
            <person name="Gundappa M.K."/>
        </authorList>
    </citation>
    <scope>NUCLEOTIDE SEQUENCE [LARGE SCALE GENOMIC DNA]</scope>
</reference>
<dbReference type="Ensembl" id="ENSHHUT00000013210.1">
    <property type="protein sequence ID" value="ENSHHUP00000012795.1"/>
    <property type="gene ID" value="ENSHHUG00000007855.1"/>
</dbReference>
<reference evidence="2" key="3">
    <citation type="submission" date="2025-09" db="UniProtKB">
        <authorList>
            <consortium name="Ensembl"/>
        </authorList>
    </citation>
    <scope>IDENTIFICATION</scope>
</reference>
<proteinExistence type="predicted"/>